<feature type="domain" description="C2H2-type" evidence="9">
    <location>
        <begin position="375"/>
        <end position="404"/>
    </location>
</feature>
<dbReference type="GO" id="GO:0008270">
    <property type="term" value="F:zinc ion binding"/>
    <property type="evidence" value="ECO:0007669"/>
    <property type="project" value="UniProtKB-KW"/>
</dbReference>
<keyword evidence="3" id="KW-0677">Repeat</keyword>
<keyword evidence="2" id="KW-0479">Metal-binding</keyword>
<dbReference type="OrthoDB" id="8895262at2759"/>
<dbReference type="FunFam" id="3.30.160.60:FF:001325">
    <property type="entry name" value="zinc finger protein 200"/>
    <property type="match status" value="1"/>
</dbReference>
<dbReference type="OMA" id="KSQPQAW"/>
<feature type="compositionally biased region" description="Basic and acidic residues" evidence="8">
    <location>
        <begin position="266"/>
        <end position="278"/>
    </location>
</feature>
<accession>A0A226F155</accession>
<dbReference type="EMBL" id="LNIX01000001">
    <property type="protein sequence ID" value="OXA63513.1"/>
    <property type="molecule type" value="Genomic_DNA"/>
</dbReference>
<evidence type="ECO:0000256" key="2">
    <source>
        <dbReference type="ARBA" id="ARBA00022723"/>
    </source>
</evidence>
<gene>
    <name evidence="10" type="ORF">Fcan01_00130</name>
</gene>
<evidence type="ECO:0000256" key="8">
    <source>
        <dbReference type="SAM" id="MobiDB-lite"/>
    </source>
</evidence>
<dbReference type="PANTHER" id="PTHR24390">
    <property type="entry name" value="ZINC FINGER PROTEIN"/>
    <property type="match status" value="1"/>
</dbReference>
<feature type="domain" description="C2H2-type" evidence="9">
    <location>
        <begin position="695"/>
        <end position="718"/>
    </location>
</feature>
<dbReference type="GO" id="GO:0003700">
    <property type="term" value="F:DNA-binding transcription factor activity"/>
    <property type="evidence" value="ECO:0007669"/>
    <property type="project" value="TreeGrafter"/>
</dbReference>
<dbReference type="InterPro" id="IPR013087">
    <property type="entry name" value="Znf_C2H2_type"/>
</dbReference>
<evidence type="ECO:0000256" key="3">
    <source>
        <dbReference type="ARBA" id="ARBA00022737"/>
    </source>
</evidence>
<organism evidence="10 11">
    <name type="scientific">Folsomia candida</name>
    <name type="common">Springtail</name>
    <dbReference type="NCBI Taxonomy" id="158441"/>
    <lineage>
        <taxon>Eukaryota</taxon>
        <taxon>Metazoa</taxon>
        <taxon>Ecdysozoa</taxon>
        <taxon>Arthropoda</taxon>
        <taxon>Hexapoda</taxon>
        <taxon>Collembola</taxon>
        <taxon>Entomobryomorpha</taxon>
        <taxon>Isotomoidea</taxon>
        <taxon>Isotomidae</taxon>
        <taxon>Proisotominae</taxon>
        <taxon>Folsomia</taxon>
    </lineage>
</organism>
<dbReference type="GO" id="GO:0005634">
    <property type="term" value="C:nucleus"/>
    <property type="evidence" value="ECO:0007669"/>
    <property type="project" value="UniProtKB-SubCell"/>
</dbReference>
<evidence type="ECO:0000313" key="10">
    <source>
        <dbReference type="EMBL" id="OXA63513.1"/>
    </source>
</evidence>
<dbReference type="GO" id="GO:0048598">
    <property type="term" value="P:embryonic morphogenesis"/>
    <property type="evidence" value="ECO:0007669"/>
    <property type="project" value="UniProtKB-ARBA"/>
</dbReference>
<dbReference type="AlphaFoldDB" id="A0A226F155"/>
<feature type="domain" description="C2H2-type" evidence="9">
    <location>
        <begin position="605"/>
        <end position="632"/>
    </location>
</feature>
<dbReference type="PROSITE" id="PS00028">
    <property type="entry name" value="ZINC_FINGER_C2H2_1"/>
    <property type="match status" value="12"/>
</dbReference>
<feature type="domain" description="C2H2-type" evidence="9">
    <location>
        <begin position="577"/>
        <end position="604"/>
    </location>
</feature>
<dbReference type="SUPFAM" id="SSF57667">
    <property type="entry name" value="beta-beta-alpha zinc fingers"/>
    <property type="match status" value="8"/>
</dbReference>
<name>A0A226F155_FOLCA</name>
<dbReference type="FunFam" id="3.30.160.60:FF:000100">
    <property type="entry name" value="Zinc finger 45-like"/>
    <property type="match status" value="1"/>
</dbReference>
<feature type="domain" description="C2H2-type" evidence="9">
    <location>
        <begin position="405"/>
        <end position="432"/>
    </location>
</feature>
<evidence type="ECO:0000256" key="1">
    <source>
        <dbReference type="ARBA" id="ARBA00004123"/>
    </source>
</evidence>
<dbReference type="Pfam" id="PF12874">
    <property type="entry name" value="zf-met"/>
    <property type="match status" value="1"/>
</dbReference>
<dbReference type="InterPro" id="IPR036236">
    <property type="entry name" value="Znf_C2H2_sf"/>
</dbReference>
<dbReference type="FunFam" id="3.30.160.60:FF:000202">
    <property type="entry name" value="Zinc finger protein 574"/>
    <property type="match status" value="1"/>
</dbReference>
<evidence type="ECO:0000256" key="4">
    <source>
        <dbReference type="ARBA" id="ARBA00022771"/>
    </source>
</evidence>
<dbReference type="PROSITE" id="PS50157">
    <property type="entry name" value="ZINC_FINGER_C2H2_2"/>
    <property type="match status" value="13"/>
</dbReference>
<protein>
    <submittedName>
        <fullName evidence="10">Zinc finger protein 45</fullName>
    </submittedName>
</protein>
<dbReference type="GO" id="GO:0006357">
    <property type="term" value="P:regulation of transcription by RNA polymerase II"/>
    <property type="evidence" value="ECO:0007669"/>
    <property type="project" value="TreeGrafter"/>
</dbReference>
<feature type="region of interest" description="Disordered" evidence="8">
    <location>
        <begin position="118"/>
        <end position="308"/>
    </location>
</feature>
<evidence type="ECO:0000256" key="5">
    <source>
        <dbReference type="ARBA" id="ARBA00022833"/>
    </source>
</evidence>
<feature type="compositionally biased region" description="Basic and acidic residues" evidence="8">
    <location>
        <begin position="201"/>
        <end position="213"/>
    </location>
</feature>
<keyword evidence="5" id="KW-0862">Zinc</keyword>
<proteinExistence type="predicted"/>
<feature type="compositionally biased region" description="Acidic residues" evidence="8">
    <location>
        <begin position="289"/>
        <end position="308"/>
    </location>
</feature>
<evidence type="ECO:0000313" key="11">
    <source>
        <dbReference type="Proteomes" id="UP000198287"/>
    </source>
</evidence>
<feature type="compositionally biased region" description="Acidic residues" evidence="8">
    <location>
        <begin position="121"/>
        <end position="145"/>
    </location>
</feature>
<comment type="caution">
    <text evidence="10">The sequence shown here is derived from an EMBL/GenBank/DDBJ whole genome shotgun (WGS) entry which is preliminary data.</text>
</comment>
<dbReference type="FunFam" id="3.30.160.60:FF:000671">
    <property type="entry name" value="Zinc finger protein 26"/>
    <property type="match status" value="1"/>
</dbReference>
<keyword evidence="11" id="KW-1185">Reference proteome</keyword>
<keyword evidence="4 7" id="KW-0863">Zinc-finger</keyword>
<sequence length="738" mass="82839">MSNQRCLLCLQVITGISKSPKKIKIEILCKLLSSPNSKLSPQSEFAEEEVCEFCEDCYPLVGTLHEIKTQISLLEELIGNQIQQIRTTICSTSAQLEINGDDKDEKIVQIRDMILRVTGGESEEEDGFEIKVEDDDQVCDDDYNSEEINVPKSTEAKATDPDGNEDDAALCITPSTQKRSRGRPKKLATENKTSPTRTKRKREESLPAKEQLKPTKTSKLDSPTPHATRFSPRTAKISTLTPKTLVISVQRIKTSAPPPPPPSDLEDSKSNPDSDDKNSVILLSPKSENDDDTSDSDDSSPSDSEVDDVTATAEIIHPYKCISCPKSFIKRATLNLHKKRNHRVACIAPSCVALFATKKARDAHIKRDHASLSPYQCRLCGKKCRRQNVLDAHMVIKHETGEKKLSCTKCGKGFCLEENLARHLKLHDIEGIKPFVCDVCDNRFESEERLKKHLASHDEINPWKCATCGRGCNSRAALEIHMRVHSKERPEKCSQCEAQFRDKLTLERHIARAHSGAPASYICHICGNAFYLPSDLKGHLNRHEGKSRVKCDTCNKTFPDVMRLQSHQIKVHGKDPFICDECGGSFTSQQGLKLHKKIHVGDKKFKCQNCDASFIRVETLKDHMRVHTGERPFPCPHCKKAFRNKTNLRVHVKGIHTPGYVTPTPHKCSHCDKAFQYPLLLEGHIRQAHTGERPFTCEQCGKGFVLNSALTLHMKGTHGVVLSTRKDRLPRSKKDTFN</sequence>
<dbReference type="GO" id="GO:0000978">
    <property type="term" value="F:RNA polymerase II cis-regulatory region sequence-specific DNA binding"/>
    <property type="evidence" value="ECO:0007669"/>
    <property type="project" value="TreeGrafter"/>
</dbReference>
<feature type="domain" description="C2H2-type" evidence="9">
    <location>
        <begin position="491"/>
        <end position="519"/>
    </location>
</feature>
<comment type="subcellular location">
    <subcellularLocation>
        <location evidence="1">Nucleus</location>
    </subcellularLocation>
</comment>
<feature type="domain" description="C2H2-type" evidence="9">
    <location>
        <begin position="435"/>
        <end position="462"/>
    </location>
</feature>
<evidence type="ECO:0000256" key="7">
    <source>
        <dbReference type="PROSITE-ProRule" id="PRU00042"/>
    </source>
</evidence>
<keyword evidence="6" id="KW-0539">Nucleus</keyword>
<dbReference type="SMART" id="SM00355">
    <property type="entry name" value="ZnF_C2H2"/>
    <property type="match status" value="14"/>
</dbReference>
<evidence type="ECO:0000256" key="6">
    <source>
        <dbReference type="ARBA" id="ARBA00023242"/>
    </source>
</evidence>
<feature type="domain" description="C2H2-type" evidence="9">
    <location>
        <begin position="319"/>
        <end position="342"/>
    </location>
</feature>
<feature type="domain" description="C2H2-type" evidence="9">
    <location>
        <begin position="666"/>
        <end position="694"/>
    </location>
</feature>
<dbReference type="Pfam" id="PF13912">
    <property type="entry name" value="zf-C2H2_6"/>
    <property type="match status" value="2"/>
</dbReference>
<dbReference type="PANTHER" id="PTHR24390:SF229">
    <property type="entry name" value="ZINC FINGER PROTEIN XFIN"/>
    <property type="match status" value="1"/>
</dbReference>
<dbReference type="FunFam" id="3.30.160.60:FF:000624">
    <property type="entry name" value="zinc finger protein 697"/>
    <property type="match status" value="1"/>
</dbReference>
<feature type="domain" description="C2H2-type" evidence="9">
    <location>
        <begin position="633"/>
        <end position="657"/>
    </location>
</feature>
<dbReference type="Pfam" id="PF00096">
    <property type="entry name" value="zf-C2H2"/>
    <property type="match status" value="6"/>
</dbReference>
<feature type="domain" description="C2H2-type" evidence="9">
    <location>
        <begin position="521"/>
        <end position="548"/>
    </location>
</feature>
<feature type="domain" description="C2H2-type" evidence="9">
    <location>
        <begin position="549"/>
        <end position="577"/>
    </location>
</feature>
<feature type="domain" description="C2H2-type" evidence="9">
    <location>
        <begin position="463"/>
        <end position="490"/>
    </location>
</feature>
<reference evidence="10 11" key="1">
    <citation type="submission" date="2015-12" db="EMBL/GenBank/DDBJ databases">
        <title>The genome of Folsomia candida.</title>
        <authorList>
            <person name="Faddeeva A."/>
            <person name="Derks M.F."/>
            <person name="Anvar Y."/>
            <person name="Smit S."/>
            <person name="Van Straalen N."/>
            <person name="Roelofs D."/>
        </authorList>
    </citation>
    <scope>NUCLEOTIDE SEQUENCE [LARGE SCALE GENOMIC DNA]</scope>
    <source>
        <strain evidence="10 11">VU population</strain>
        <tissue evidence="10">Whole body</tissue>
    </source>
</reference>
<evidence type="ECO:0000259" key="9">
    <source>
        <dbReference type="PROSITE" id="PS50157"/>
    </source>
</evidence>
<dbReference type="Proteomes" id="UP000198287">
    <property type="component" value="Unassembled WGS sequence"/>
</dbReference>
<dbReference type="Gene3D" id="3.30.160.60">
    <property type="entry name" value="Classic Zinc Finger"/>
    <property type="match status" value="10"/>
</dbReference>